<dbReference type="Proteomes" id="UP001150538">
    <property type="component" value="Unassembled WGS sequence"/>
</dbReference>
<evidence type="ECO:0000313" key="2">
    <source>
        <dbReference type="EMBL" id="KAJ1909646.1"/>
    </source>
</evidence>
<evidence type="ECO:0000313" key="3">
    <source>
        <dbReference type="Proteomes" id="UP001150538"/>
    </source>
</evidence>
<gene>
    <name evidence="2" type="ORF">H4219_006371</name>
</gene>
<keyword evidence="3" id="KW-1185">Reference proteome</keyword>
<dbReference type="AlphaFoldDB" id="A0A9W8DHP2"/>
<protein>
    <recommendedName>
        <fullName evidence="4">Gag protein</fullName>
    </recommendedName>
</protein>
<sequence>MGRPRKIQDHVEDPHTADDNDVDVATSENEIAESSDNEITAKANSKGWTHDYNLLLPFDDTNPLSTDKWLSMVESLAKKYGREDQLLEIGLIKLIDKAKANISEMGIPEDWEDFKSILRKHFDPNKELKRIQNSIINKSRYGDMNPTTAVQRATSDQHLFERKHESQVMDNLIILALGATFKPEVWMAMNITIDDTFEDAMMKIEGKISAAQLMDNLTINAWVNGATVQAYNTQIQQPTTNKDQIRTVDTTTHPNGKKPFRKFQKGNGKGFHVRISDLETKQTEILKGINDLLAAKQSFQ</sequence>
<name>A0A9W8DHP2_9FUNG</name>
<evidence type="ECO:0000256" key="1">
    <source>
        <dbReference type="SAM" id="MobiDB-lite"/>
    </source>
</evidence>
<reference evidence="2" key="1">
    <citation type="submission" date="2022-07" db="EMBL/GenBank/DDBJ databases">
        <title>Phylogenomic reconstructions and comparative analyses of Kickxellomycotina fungi.</title>
        <authorList>
            <person name="Reynolds N.K."/>
            <person name="Stajich J.E."/>
            <person name="Barry K."/>
            <person name="Grigoriev I.V."/>
            <person name="Crous P."/>
            <person name="Smith M.E."/>
        </authorList>
    </citation>
    <scope>NUCLEOTIDE SEQUENCE</scope>
    <source>
        <strain evidence="2">NBRC 100468</strain>
    </source>
</reference>
<comment type="caution">
    <text evidence="2">The sequence shown here is derived from an EMBL/GenBank/DDBJ whole genome shotgun (WGS) entry which is preliminary data.</text>
</comment>
<accession>A0A9W8DHP2</accession>
<feature type="compositionally biased region" description="Basic and acidic residues" evidence="1">
    <location>
        <begin position="1"/>
        <end position="18"/>
    </location>
</feature>
<feature type="region of interest" description="Disordered" evidence="1">
    <location>
        <begin position="1"/>
        <end position="23"/>
    </location>
</feature>
<evidence type="ECO:0008006" key="4">
    <source>
        <dbReference type="Google" id="ProtNLM"/>
    </source>
</evidence>
<dbReference type="EMBL" id="JANBPU010000713">
    <property type="protein sequence ID" value="KAJ1909646.1"/>
    <property type="molecule type" value="Genomic_DNA"/>
</dbReference>
<proteinExistence type="predicted"/>
<organism evidence="2 3">
    <name type="scientific">Mycoemilia scoparia</name>
    <dbReference type="NCBI Taxonomy" id="417184"/>
    <lineage>
        <taxon>Eukaryota</taxon>
        <taxon>Fungi</taxon>
        <taxon>Fungi incertae sedis</taxon>
        <taxon>Zoopagomycota</taxon>
        <taxon>Kickxellomycotina</taxon>
        <taxon>Kickxellomycetes</taxon>
        <taxon>Kickxellales</taxon>
        <taxon>Kickxellaceae</taxon>
        <taxon>Mycoemilia</taxon>
    </lineage>
</organism>